<keyword evidence="4" id="KW-1185">Reference proteome</keyword>
<evidence type="ECO:0000256" key="1">
    <source>
        <dbReference type="SAM" id="Phobius"/>
    </source>
</evidence>
<comment type="caution">
    <text evidence="3">The sequence shown here is derived from an EMBL/GenBank/DDBJ whole genome shotgun (WGS) entry which is preliminary data.</text>
</comment>
<feature type="transmembrane region" description="Helical" evidence="1">
    <location>
        <begin position="77"/>
        <end position="97"/>
    </location>
</feature>
<gene>
    <name evidence="3" type="ORF">KHLLAP_LOCUS6297</name>
</gene>
<reference evidence="3" key="1">
    <citation type="submission" date="2023-10" db="EMBL/GenBank/DDBJ databases">
        <authorList>
            <person name="Hackl T."/>
        </authorList>
    </citation>
    <scope>NUCLEOTIDE SEQUENCE</scope>
</reference>
<keyword evidence="1" id="KW-1133">Transmembrane helix</keyword>
<organism evidence="3 4">
    <name type="scientific">Anthostomella pinea</name>
    <dbReference type="NCBI Taxonomy" id="933095"/>
    <lineage>
        <taxon>Eukaryota</taxon>
        <taxon>Fungi</taxon>
        <taxon>Dikarya</taxon>
        <taxon>Ascomycota</taxon>
        <taxon>Pezizomycotina</taxon>
        <taxon>Sordariomycetes</taxon>
        <taxon>Xylariomycetidae</taxon>
        <taxon>Xylariales</taxon>
        <taxon>Xylariaceae</taxon>
        <taxon>Anthostomella</taxon>
    </lineage>
</organism>
<keyword evidence="1" id="KW-0812">Transmembrane</keyword>
<name>A0AAI8VK58_9PEZI</name>
<feature type="transmembrane region" description="Helical" evidence="1">
    <location>
        <begin position="200"/>
        <end position="223"/>
    </location>
</feature>
<sequence length="587" mass="64981">MLPPDSAHVLVHIVLLAVIVFASHPGPYDAHDDVHASLLSVLARGQLVIESFVPIPLLLGLRVPATASALLGIGTQILSVLIVMLNSAVCLGSYVGVVDLSTWSPSASLAQLSSLLSVSVPLYTQHSLFLGSTEWLERWLGVCEVIIGICGALGANLYDLVALSFVLLVARITQVAGGAGEKEDQEPTRDRGHWKDLGSVVLLIPLLMLRSVLATLVVPVLIYGTLFHFSESHIALHPARRFPLDKLVWVDAFGVFGSHGESAEEEDQAQRVFVVDPLVRRHPWALELASVPDDLDDRQREYVHSHLAPGEMVHLRSRTTGRYLAPVEGRPSIMDRELGVGYEHDAQFRRWEVSARFNRLPSWNTIWILKYDQRRDTGLRLYNPANKSSLATSFRTYVDYDGDRSNNTVQREMQQIVEATCTTGASDQASTLWIVDGGPRPDNKRLSAIQRGQALVLARVDLHRWRSLHGTTLELLPRPPFAGSQVSQFAKLVKRLVLGTFAVLDVLCRLRRQRLGGMGPSGTSAKKTVEAFAVPVWVHILVFWGLGFPRANGNQTALMLAILSLGSIWHEMKGHVRVLDRRARHRK</sequence>
<accession>A0AAI8VK58</accession>
<protein>
    <submittedName>
        <fullName evidence="3">Uu.00g132230.m01.CDS01</fullName>
    </submittedName>
</protein>
<feature type="chain" id="PRO_5042471440" evidence="2">
    <location>
        <begin position="23"/>
        <end position="587"/>
    </location>
</feature>
<keyword evidence="2" id="KW-0732">Signal</keyword>
<evidence type="ECO:0000256" key="2">
    <source>
        <dbReference type="SAM" id="SignalP"/>
    </source>
</evidence>
<feature type="transmembrane region" description="Helical" evidence="1">
    <location>
        <begin position="46"/>
        <end position="65"/>
    </location>
</feature>
<feature type="signal peptide" evidence="2">
    <location>
        <begin position="1"/>
        <end position="22"/>
    </location>
</feature>
<evidence type="ECO:0000313" key="3">
    <source>
        <dbReference type="EMBL" id="CAJ2505829.1"/>
    </source>
</evidence>
<proteinExistence type="predicted"/>
<dbReference type="AlphaFoldDB" id="A0AAI8VK58"/>
<keyword evidence="1" id="KW-0472">Membrane</keyword>
<dbReference type="Proteomes" id="UP001295740">
    <property type="component" value="Unassembled WGS sequence"/>
</dbReference>
<evidence type="ECO:0000313" key="4">
    <source>
        <dbReference type="Proteomes" id="UP001295740"/>
    </source>
</evidence>
<dbReference type="EMBL" id="CAUWAG010000007">
    <property type="protein sequence ID" value="CAJ2505829.1"/>
    <property type="molecule type" value="Genomic_DNA"/>
</dbReference>